<evidence type="ECO:0000313" key="2">
    <source>
        <dbReference type="EMBL" id="SIQ53479.1"/>
    </source>
</evidence>
<feature type="transmembrane region" description="Helical" evidence="1">
    <location>
        <begin position="64"/>
        <end position="83"/>
    </location>
</feature>
<reference evidence="3" key="1">
    <citation type="submission" date="2017-01" db="EMBL/GenBank/DDBJ databases">
        <authorList>
            <person name="Varghese N."/>
            <person name="Submissions S."/>
        </authorList>
    </citation>
    <scope>NUCLEOTIDE SEQUENCE [LARGE SCALE GENOMIC DNA]</scope>
    <source>
        <strain evidence="3">DM9</strain>
    </source>
</reference>
<name>A0A1N6TJC1_9BACT</name>
<feature type="transmembrane region" description="Helical" evidence="1">
    <location>
        <begin position="5"/>
        <end position="24"/>
    </location>
</feature>
<protein>
    <submittedName>
        <fullName evidence="2">Uncharacterized protein</fullName>
    </submittedName>
</protein>
<evidence type="ECO:0000313" key="3">
    <source>
        <dbReference type="Proteomes" id="UP000185924"/>
    </source>
</evidence>
<dbReference type="Proteomes" id="UP000185924">
    <property type="component" value="Unassembled WGS sequence"/>
</dbReference>
<keyword evidence="1" id="KW-1133">Transmembrane helix</keyword>
<accession>A0A1N6TJC1</accession>
<sequence length="87" mass="10085">MKIFFYSLLILLVYIIAYFIWQIIGGILQTIFLGGGAWVTFSLLFFLIHLAFTIYSYKRGIIKSIYVLGSVILTSIFLQMFVLKDVF</sequence>
<evidence type="ECO:0000256" key="1">
    <source>
        <dbReference type="SAM" id="Phobius"/>
    </source>
</evidence>
<proteinExistence type="predicted"/>
<feature type="transmembrane region" description="Helical" evidence="1">
    <location>
        <begin position="30"/>
        <end position="52"/>
    </location>
</feature>
<organism evidence="2 3">
    <name type="scientific">Pontibacter lucknowensis</name>
    <dbReference type="NCBI Taxonomy" id="1077936"/>
    <lineage>
        <taxon>Bacteria</taxon>
        <taxon>Pseudomonadati</taxon>
        <taxon>Bacteroidota</taxon>
        <taxon>Cytophagia</taxon>
        <taxon>Cytophagales</taxon>
        <taxon>Hymenobacteraceae</taxon>
        <taxon>Pontibacter</taxon>
    </lineage>
</organism>
<keyword evidence="1" id="KW-0472">Membrane</keyword>
<keyword evidence="1" id="KW-0812">Transmembrane</keyword>
<gene>
    <name evidence="2" type="ORF">SAMN05421545_0364</name>
</gene>
<dbReference type="EMBL" id="FTNM01000001">
    <property type="protein sequence ID" value="SIQ53479.1"/>
    <property type="molecule type" value="Genomic_DNA"/>
</dbReference>
<keyword evidence="3" id="KW-1185">Reference proteome</keyword>
<dbReference type="AlphaFoldDB" id="A0A1N6TJC1"/>